<feature type="transmembrane region" description="Helical" evidence="1">
    <location>
        <begin position="29"/>
        <end position="46"/>
    </location>
</feature>
<organism evidence="3 4">
    <name type="scientific">Crassaminicella indica</name>
    <dbReference type="NCBI Taxonomy" id="2855394"/>
    <lineage>
        <taxon>Bacteria</taxon>
        <taxon>Bacillati</taxon>
        <taxon>Bacillota</taxon>
        <taxon>Clostridia</taxon>
        <taxon>Eubacteriales</taxon>
        <taxon>Clostridiaceae</taxon>
        <taxon>Crassaminicella</taxon>
    </lineage>
</organism>
<feature type="domain" description="Phosphatidic acid phosphatase type 2/haloperoxidase" evidence="2">
    <location>
        <begin position="103"/>
        <end position="228"/>
    </location>
</feature>
<evidence type="ECO:0000313" key="3">
    <source>
        <dbReference type="EMBL" id="QXM05701.1"/>
    </source>
</evidence>
<dbReference type="GO" id="GO:0004143">
    <property type="term" value="F:ATP-dependent diacylglycerol kinase activity"/>
    <property type="evidence" value="ECO:0007669"/>
    <property type="project" value="UniProtKB-EC"/>
</dbReference>
<keyword evidence="1" id="KW-1133">Transmembrane helix</keyword>
<feature type="transmembrane region" description="Helical" evidence="1">
    <location>
        <begin position="132"/>
        <end position="153"/>
    </location>
</feature>
<gene>
    <name evidence="3" type="ORF">KVH43_10035</name>
</gene>
<dbReference type="CDD" id="cd03383">
    <property type="entry name" value="PAP2_diacylglycerolkinase"/>
    <property type="match status" value="1"/>
</dbReference>
<name>A0ABX8RA65_9CLOT</name>
<proteinExistence type="predicted"/>
<dbReference type="SMART" id="SM00014">
    <property type="entry name" value="acidPPc"/>
    <property type="match status" value="1"/>
</dbReference>
<sequence length="232" mass="25827">MRVRKLIDSFNYAIDGIIYTIKTQRNMRIHFAMAIIVLFLSLFFNLSKLEIIILFFTISLVIIAEMINTSIEAAIDLVTKEYHELAKIAKNVAAGAVFISALNSIIVAYMIFFDKFNFVTELVIQKVRRMPVHTTFISLFIVSLIVVSIKAYIGEGTPLRGGMPSGHTAIAFSILTSIAFISENTLAISLCLLLAILVAQSRIEAGIHDIFQVLVGAILGIFITVFIFQVIY</sequence>
<dbReference type="Proteomes" id="UP000886818">
    <property type="component" value="Chromosome"/>
</dbReference>
<dbReference type="Pfam" id="PF01219">
    <property type="entry name" value="DAGK_prokar"/>
    <property type="match status" value="1"/>
</dbReference>
<feature type="transmembrane region" description="Helical" evidence="1">
    <location>
        <begin position="92"/>
        <end position="112"/>
    </location>
</feature>
<feature type="transmembrane region" description="Helical" evidence="1">
    <location>
        <begin position="52"/>
        <end position="71"/>
    </location>
</feature>
<feature type="transmembrane region" description="Helical" evidence="1">
    <location>
        <begin position="174"/>
        <end position="198"/>
    </location>
</feature>
<evidence type="ECO:0000256" key="1">
    <source>
        <dbReference type="SAM" id="Phobius"/>
    </source>
</evidence>
<keyword evidence="1" id="KW-0472">Membrane</keyword>
<dbReference type="InterPro" id="IPR000326">
    <property type="entry name" value="PAP2/HPO"/>
</dbReference>
<dbReference type="RefSeq" id="WP_218282399.1">
    <property type="nucleotide sequence ID" value="NZ_CP078093.1"/>
</dbReference>
<keyword evidence="4" id="KW-1185">Reference proteome</keyword>
<keyword evidence="3" id="KW-0808">Transferase</keyword>
<evidence type="ECO:0000313" key="4">
    <source>
        <dbReference type="Proteomes" id="UP000886818"/>
    </source>
</evidence>
<protein>
    <submittedName>
        <fullName evidence="3">Diacylglycerol kinase</fullName>
        <ecNumber evidence="3">2.7.1.107</ecNumber>
    </submittedName>
</protein>
<keyword evidence="3" id="KW-0418">Kinase</keyword>
<dbReference type="PANTHER" id="PTHR34299">
    <property type="entry name" value="DIACYLGLYCEROL KINASE"/>
    <property type="match status" value="1"/>
</dbReference>
<accession>A0ABX8RA65</accession>
<dbReference type="EMBL" id="CP078093">
    <property type="protein sequence ID" value="QXM05701.1"/>
    <property type="molecule type" value="Genomic_DNA"/>
</dbReference>
<dbReference type="CDD" id="cd14266">
    <property type="entry name" value="UDPK_IM_PAP2_like"/>
    <property type="match status" value="1"/>
</dbReference>
<dbReference type="EC" id="2.7.1.107" evidence="3"/>
<reference evidence="3" key="1">
    <citation type="submission" date="2021-07" db="EMBL/GenBank/DDBJ databases">
        <title>Complete genome sequence of Crassaminicella sp. 143-21, isolated from a deep-sea hydrothermal vent.</title>
        <authorList>
            <person name="Li X."/>
        </authorList>
    </citation>
    <scope>NUCLEOTIDE SEQUENCE</scope>
    <source>
        <strain evidence="3">143-21</strain>
    </source>
</reference>
<evidence type="ECO:0000259" key="2">
    <source>
        <dbReference type="SMART" id="SM00014"/>
    </source>
</evidence>
<dbReference type="Pfam" id="PF01569">
    <property type="entry name" value="PAP2"/>
    <property type="match status" value="1"/>
</dbReference>
<feature type="transmembrane region" description="Helical" evidence="1">
    <location>
        <begin position="210"/>
        <end position="231"/>
    </location>
</feature>
<keyword evidence="1" id="KW-0812">Transmembrane</keyword>
<dbReference type="InterPro" id="IPR000829">
    <property type="entry name" value="DAGK"/>
</dbReference>
<dbReference type="PANTHER" id="PTHR34299:SF1">
    <property type="entry name" value="DIACYLGLYCEROL KINASE"/>
    <property type="match status" value="1"/>
</dbReference>